<gene>
    <name evidence="1" type="ORF">OXX778_LOCUS13974</name>
</gene>
<accession>A0A814D7Z3</accession>
<reference evidence="1" key="1">
    <citation type="submission" date="2021-02" db="EMBL/GenBank/DDBJ databases">
        <authorList>
            <person name="Nowell W R."/>
        </authorList>
    </citation>
    <scope>NUCLEOTIDE SEQUENCE</scope>
    <source>
        <strain evidence="1">Ploen Becks lab</strain>
    </source>
</reference>
<dbReference type="AlphaFoldDB" id="A0A814D7Z3"/>
<comment type="caution">
    <text evidence="1">The sequence shown here is derived from an EMBL/GenBank/DDBJ whole genome shotgun (WGS) entry which is preliminary data.</text>
</comment>
<name>A0A814D7Z3_9BILA</name>
<organism evidence="1 2">
    <name type="scientific">Brachionus calyciflorus</name>
    <dbReference type="NCBI Taxonomy" id="104777"/>
    <lineage>
        <taxon>Eukaryota</taxon>
        <taxon>Metazoa</taxon>
        <taxon>Spiralia</taxon>
        <taxon>Gnathifera</taxon>
        <taxon>Rotifera</taxon>
        <taxon>Eurotatoria</taxon>
        <taxon>Monogononta</taxon>
        <taxon>Pseudotrocha</taxon>
        <taxon>Ploima</taxon>
        <taxon>Brachionidae</taxon>
        <taxon>Brachionus</taxon>
    </lineage>
</organism>
<evidence type="ECO:0000313" key="2">
    <source>
        <dbReference type="Proteomes" id="UP000663879"/>
    </source>
</evidence>
<proteinExistence type="predicted"/>
<dbReference type="OrthoDB" id="10210857at2759"/>
<feature type="non-terminal residue" evidence="1">
    <location>
        <position position="1"/>
    </location>
</feature>
<evidence type="ECO:0000313" key="1">
    <source>
        <dbReference type="EMBL" id="CAF0951627.1"/>
    </source>
</evidence>
<protein>
    <submittedName>
        <fullName evidence="1">Uncharacterized protein</fullName>
    </submittedName>
</protein>
<dbReference type="Proteomes" id="UP000663879">
    <property type="component" value="Unassembled WGS sequence"/>
</dbReference>
<dbReference type="EMBL" id="CAJNOC010002790">
    <property type="protein sequence ID" value="CAF0951627.1"/>
    <property type="molecule type" value="Genomic_DNA"/>
</dbReference>
<sequence>RFIDTFCSNMSFTINKMVACSSTVATFNKEDMVLLNSANDLKREHNFSNDSYILYFGIPIPTFIDNIDGHSMTGEFVLPLTEFKFEAYAVGFEFYAYKTGEILVSIDENKNCGNSISCNEYLMQNYPDYNNWQTAGSIKLNLVKGYNKIMIPGVFEIIKKGSMMKISQSNPIVAIDKGNDSIFSDFICNSQGLIKLNYSANWRFYANVIIDKSYMTKTFEFSLVFDLGFNETFRNFNVTIKFLDTDFELKRFFNISQTRYLDINCPNSNKTLNETIKCSVIGISQIKGDFLNIWFDGEEIKNYSLSDPNQKETASFFGFYDTMVKILDPISVDFVGEFVMPNTEFRMDANMVGFECYVVTPGTINLWVLDMGTNCNKLFSCSEYFYKLSGYDTRINLGFYTLVKGYNKLQLKRAYKVKKGQILSFSTTNSNLMGLNLTENGMMTDFKGQDYYAKLNQEISWRFYFNAIVDKFFYVSHFYLSKRFTQLKNDTFEISYLNAEIERTNVKFNRMFNVTIVRIPLIEEITLYLTKTRHVLDQNLFFVFVSSYFYDEINIKFGNDEIIKINVTDDLFNLKNYFGLSMLNESNNIAFKYDHYQTFILTNTEVRFSTEILGFELYVYQPGVIILGIQTFSECGREISCANFLEEYGTIPKVNFSTSKEYIVSKGYNQLYLREKIKIAPGSMVFMSSYGYNPALVYVSREDALVNDYKIINQVLYKINVTKNIRFQVNMLINEDSFYEYMINVNYDFPSYGIHTMNLGLIGQTNNYYKNISLRLEKNQNVDVYCKDSNHTLDKRLGCYVIATSMNKTDTLLLPSENLTVSFQNETVDYFGNYDRSKNITNIVSTTLTGLFLLTNTEFYFDAYSYGFEIFAADSGNIVLEFVNSCGQQCVDSIISNYPSYKYSKTGFCSLTVDVKKGYNKINNTQQCWIKKGQIVLLSTSKPGIVAINITESEIVSDFNIQFYPTTIQKINPYKNSRFYVNALIDRSYYSGVLTFIKNFNNKNNTHITATYDNSNKTLTRYYEVTERK</sequence>
<keyword evidence="2" id="KW-1185">Reference proteome</keyword>